<organism evidence="2 3">
    <name type="scientific">Vigna unguiculata</name>
    <name type="common">Cowpea</name>
    <dbReference type="NCBI Taxonomy" id="3917"/>
    <lineage>
        <taxon>Eukaryota</taxon>
        <taxon>Viridiplantae</taxon>
        <taxon>Streptophyta</taxon>
        <taxon>Embryophyta</taxon>
        <taxon>Tracheophyta</taxon>
        <taxon>Spermatophyta</taxon>
        <taxon>Magnoliopsida</taxon>
        <taxon>eudicotyledons</taxon>
        <taxon>Gunneridae</taxon>
        <taxon>Pentapetalae</taxon>
        <taxon>rosids</taxon>
        <taxon>fabids</taxon>
        <taxon>Fabales</taxon>
        <taxon>Fabaceae</taxon>
        <taxon>Papilionoideae</taxon>
        <taxon>50 kb inversion clade</taxon>
        <taxon>NPAAA clade</taxon>
        <taxon>indigoferoid/millettioid clade</taxon>
        <taxon>Phaseoleae</taxon>
        <taxon>Vigna</taxon>
    </lineage>
</organism>
<evidence type="ECO:0000256" key="1">
    <source>
        <dbReference type="SAM" id="MobiDB-lite"/>
    </source>
</evidence>
<name>A0A4D6L4B3_VIGUN</name>
<evidence type="ECO:0000313" key="2">
    <source>
        <dbReference type="EMBL" id="QCD83353.1"/>
    </source>
</evidence>
<feature type="region of interest" description="Disordered" evidence="1">
    <location>
        <begin position="1"/>
        <end position="26"/>
    </location>
</feature>
<sequence>MGSNNEGVNVREGGGIVGKGSDDVVGDEKVVGVSGESMEVKVGDGHDDVGVVSDETE</sequence>
<dbReference type="AlphaFoldDB" id="A0A4D6L4B3"/>
<dbReference type="Proteomes" id="UP000501690">
    <property type="component" value="Linkage Group LG2"/>
</dbReference>
<keyword evidence="3" id="KW-1185">Reference proteome</keyword>
<feature type="compositionally biased region" description="Low complexity" evidence="1">
    <location>
        <begin position="1"/>
        <end position="11"/>
    </location>
</feature>
<accession>A0A4D6L4B3</accession>
<dbReference type="EMBL" id="CP039346">
    <property type="protein sequence ID" value="QCD83353.1"/>
    <property type="molecule type" value="Genomic_DNA"/>
</dbReference>
<protein>
    <submittedName>
        <fullName evidence="2">Uncharacterized protein</fullName>
    </submittedName>
</protein>
<evidence type="ECO:0000313" key="3">
    <source>
        <dbReference type="Proteomes" id="UP000501690"/>
    </source>
</evidence>
<gene>
    <name evidence="2" type="ORF">DEO72_LG2g3697</name>
</gene>
<proteinExistence type="predicted"/>
<reference evidence="2 3" key="1">
    <citation type="submission" date="2019-04" db="EMBL/GenBank/DDBJ databases">
        <title>An improved genome assembly and genetic linkage map for asparagus bean, Vigna unguiculata ssp. sesquipedialis.</title>
        <authorList>
            <person name="Xia Q."/>
            <person name="Zhang R."/>
            <person name="Dong Y."/>
        </authorList>
    </citation>
    <scope>NUCLEOTIDE SEQUENCE [LARGE SCALE GENOMIC DNA]</scope>
    <source>
        <tissue evidence="2">Leaf</tissue>
    </source>
</reference>